<dbReference type="InterPro" id="IPR050570">
    <property type="entry name" value="Cell_wall_metabolism_enzyme"/>
</dbReference>
<evidence type="ECO:0000256" key="1">
    <source>
        <dbReference type="SAM" id="Phobius"/>
    </source>
</evidence>
<protein>
    <submittedName>
        <fullName evidence="3">M23 family metallopeptidase</fullName>
        <ecNumber evidence="3">3.4.-.-</ecNumber>
    </submittedName>
</protein>
<dbReference type="EC" id="3.4.-.-" evidence="3"/>
<dbReference type="Proteomes" id="UP001308005">
    <property type="component" value="Unassembled WGS sequence"/>
</dbReference>
<dbReference type="PANTHER" id="PTHR21666">
    <property type="entry name" value="PEPTIDASE-RELATED"/>
    <property type="match status" value="1"/>
</dbReference>
<dbReference type="GO" id="GO:0016787">
    <property type="term" value="F:hydrolase activity"/>
    <property type="evidence" value="ECO:0007669"/>
    <property type="project" value="UniProtKB-KW"/>
</dbReference>
<evidence type="ECO:0000259" key="2">
    <source>
        <dbReference type="Pfam" id="PF01551"/>
    </source>
</evidence>
<evidence type="ECO:0000313" key="3">
    <source>
        <dbReference type="EMBL" id="MEB4593043.1"/>
    </source>
</evidence>
<organism evidence="3 4">
    <name type="scientific">Candidatus Thiothrix phosphatis</name>
    <dbReference type="NCBI Taxonomy" id="3112415"/>
    <lineage>
        <taxon>Bacteria</taxon>
        <taxon>Pseudomonadati</taxon>
        <taxon>Pseudomonadota</taxon>
        <taxon>Gammaproteobacteria</taxon>
        <taxon>Thiotrichales</taxon>
        <taxon>Thiotrichaceae</taxon>
        <taxon>Thiothrix</taxon>
    </lineage>
</organism>
<comment type="caution">
    <text evidence="3">The sequence shown here is derived from an EMBL/GenBank/DDBJ whole genome shotgun (WGS) entry which is preliminary data.</text>
</comment>
<dbReference type="RefSeq" id="WP_324697684.1">
    <property type="nucleotide sequence ID" value="NZ_JAYMYJ010000147.1"/>
</dbReference>
<feature type="transmembrane region" description="Helical" evidence="1">
    <location>
        <begin position="55"/>
        <end position="71"/>
    </location>
</feature>
<evidence type="ECO:0000313" key="4">
    <source>
        <dbReference type="Proteomes" id="UP001308005"/>
    </source>
</evidence>
<name>A0ABU6D3Z9_9GAMM</name>
<keyword evidence="1" id="KW-1133">Transmembrane helix</keyword>
<reference evidence="4" key="1">
    <citation type="submission" date="2023-07" db="EMBL/GenBank/DDBJ databases">
        <title>The carbon used by Thiothrix.</title>
        <authorList>
            <person name="Chen L."/>
        </authorList>
    </citation>
    <scope>NUCLEOTIDE SEQUENCE [LARGE SCALE GENOMIC DNA]</scope>
</reference>
<reference evidence="3 4" key="2">
    <citation type="submission" date="2024-01" db="EMBL/GenBank/DDBJ databases">
        <authorList>
            <person name="Xie X."/>
        </authorList>
    </citation>
    <scope>NUCLEOTIDE SEQUENCE [LARGE SCALE GENOMIC DNA]</scope>
    <source>
        <strain evidence="3">SCUT-1</strain>
    </source>
</reference>
<sequence>MKRLDRPFFGKRFFDQKNNFIIPYIKSRTFEPKVRHIKQELRTGNRVLDMNKKPLLLLLALTIFMIGYWIPEDRHVPVEGARPYDWNPAAYGYKIGGINAQKGINIFANRGTPVVATTSGLVLYRENSPQGENSVWVLGAKWRLHHYANLDEVDVKPASWVKTGEKIGTVGIPANAAARSPNLYYSIRSLPPQVSEWKPAQPLGLDQVFYVNPHQFLTDYQSDSGETPTENVTTAEKK</sequence>
<dbReference type="Pfam" id="PF01551">
    <property type="entry name" value="Peptidase_M23"/>
    <property type="match status" value="1"/>
</dbReference>
<dbReference type="InterPro" id="IPR011055">
    <property type="entry name" value="Dup_hybrid_motif"/>
</dbReference>
<accession>A0ABU6D3Z9</accession>
<feature type="domain" description="M23ase beta-sheet core" evidence="2">
    <location>
        <begin position="101"/>
        <end position="189"/>
    </location>
</feature>
<dbReference type="CDD" id="cd12797">
    <property type="entry name" value="M23_peptidase"/>
    <property type="match status" value="1"/>
</dbReference>
<keyword evidence="4" id="KW-1185">Reference proteome</keyword>
<keyword evidence="1" id="KW-0812">Transmembrane</keyword>
<dbReference type="SUPFAM" id="SSF51261">
    <property type="entry name" value="Duplicated hybrid motif"/>
    <property type="match status" value="1"/>
</dbReference>
<dbReference type="InterPro" id="IPR016047">
    <property type="entry name" value="M23ase_b-sheet_dom"/>
</dbReference>
<keyword evidence="3" id="KW-0378">Hydrolase</keyword>
<keyword evidence="1" id="KW-0472">Membrane</keyword>
<proteinExistence type="predicted"/>
<dbReference type="Gene3D" id="2.70.70.10">
    <property type="entry name" value="Glucose Permease (Domain IIA)"/>
    <property type="match status" value="1"/>
</dbReference>
<dbReference type="EMBL" id="JAYMYJ010000147">
    <property type="protein sequence ID" value="MEB4593043.1"/>
    <property type="molecule type" value="Genomic_DNA"/>
</dbReference>
<gene>
    <name evidence="3" type="ORF">VSS37_18835</name>
</gene>
<dbReference type="PANTHER" id="PTHR21666:SF268">
    <property type="entry name" value="PEPTIDASE M23 DOMAIN-CONTAINING PROTEIN"/>
    <property type="match status" value="1"/>
</dbReference>